<dbReference type="Proteomes" id="UP000287651">
    <property type="component" value="Unassembled WGS sequence"/>
</dbReference>
<proteinExistence type="predicted"/>
<sequence>MPIMDTCSSERLISLHLYVRFSQMIILLDEVLEKLFLDARARSASRGAGDDGGLDDVRALPDRKKSGWRSRQGGSRRWRSRRTGGRSCWSGADGEGAVRQRQAGYSGGCGDGDDGGHPRGGVGRVPGSLTTKGPGRDATRRDVWAPRTNGRLASNLIHVTGSDVGRAMAISISVFSIIGYNYQNDKRAETTY</sequence>
<comment type="caution">
    <text evidence="2">The sequence shown here is derived from an EMBL/GenBank/DDBJ whole genome shotgun (WGS) entry which is preliminary data.</text>
</comment>
<evidence type="ECO:0000313" key="2">
    <source>
        <dbReference type="EMBL" id="RRT51073.1"/>
    </source>
</evidence>
<reference evidence="2 3" key="1">
    <citation type="journal article" date="2014" name="Agronomy (Basel)">
        <title>A Draft Genome Sequence for Ensete ventricosum, the Drought-Tolerant Tree Against Hunger.</title>
        <authorList>
            <person name="Harrison J."/>
            <person name="Moore K.A."/>
            <person name="Paszkiewicz K."/>
            <person name="Jones T."/>
            <person name="Grant M."/>
            <person name="Ambacheew D."/>
            <person name="Muzemil S."/>
            <person name="Studholme D.J."/>
        </authorList>
    </citation>
    <scope>NUCLEOTIDE SEQUENCE [LARGE SCALE GENOMIC DNA]</scope>
</reference>
<feature type="compositionally biased region" description="Basic residues" evidence="1">
    <location>
        <begin position="74"/>
        <end position="84"/>
    </location>
</feature>
<accession>A0A426YH85</accession>
<evidence type="ECO:0000313" key="3">
    <source>
        <dbReference type="Proteomes" id="UP000287651"/>
    </source>
</evidence>
<feature type="compositionally biased region" description="Basic and acidic residues" evidence="1">
    <location>
        <begin position="55"/>
        <end position="65"/>
    </location>
</feature>
<feature type="region of interest" description="Disordered" evidence="1">
    <location>
        <begin position="44"/>
        <end position="141"/>
    </location>
</feature>
<organism evidence="2 3">
    <name type="scientific">Ensete ventricosum</name>
    <name type="common">Abyssinian banana</name>
    <name type="synonym">Musa ensete</name>
    <dbReference type="NCBI Taxonomy" id="4639"/>
    <lineage>
        <taxon>Eukaryota</taxon>
        <taxon>Viridiplantae</taxon>
        <taxon>Streptophyta</taxon>
        <taxon>Embryophyta</taxon>
        <taxon>Tracheophyta</taxon>
        <taxon>Spermatophyta</taxon>
        <taxon>Magnoliopsida</taxon>
        <taxon>Liliopsida</taxon>
        <taxon>Zingiberales</taxon>
        <taxon>Musaceae</taxon>
        <taxon>Ensete</taxon>
    </lineage>
</organism>
<evidence type="ECO:0000256" key="1">
    <source>
        <dbReference type="SAM" id="MobiDB-lite"/>
    </source>
</evidence>
<name>A0A426YH85_ENSVE</name>
<dbReference type="EMBL" id="AMZH03012408">
    <property type="protein sequence ID" value="RRT51073.1"/>
    <property type="molecule type" value="Genomic_DNA"/>
</dbReference>
<gene>
    <name evidence="2" type="ORF">B296_00049676</name>
</gene>
<dbReference type="AlphaFoldDB" id="A0A426YH85"/>
<protein>
    <submittedName>
        <fullName evidence="2">Uncharacterized protein</fullName>
    </submittedName>
</protein>